<sequence length="193" mass="21198">MKKLSLLFVVVATTLFGFKGIQSTTWMVDKAHSKLGFEITHLMVSDVEGSFKNFDAKITASKEDFTDAVVELSADVASVNTDNEKRDQHLVSEDFFDAAKYPKLTFKSTSVKKVSGNKYKVAGNLTFHGVTKPVTLDATLRGVITNPQSKKTIAGFKVSGTIKRADFNFGAKYPNAMLSDEVVLNANTEFVKQ</sequence>
<dbReference type="Gene3D" id="2.40.128.110">
    <property type="entry name" value="Lipid/polyisoprenoid-binding, YceI-like"/>
    <property type="match status" value="1"/>
</dbReference>
<dbReference type="RefSeq" id="WP_188626007.1">
    <property type="nucleotide sequence ID" value="NZ_BMIL01000003.1"/>
</dbReference>
<gene>
    <name evidence="2" type="ORF">GCM10011387_12620</name>
</gene>
<evidence type="ECO:0000313" key="2">
    <source>
        <dbReference type="EMBL" id="GGC60472.1"/>
    </source>
</evidence>
<feature type="domain" description="Lipid/polyisoprenoid-binding YceI-like" evidence="1">
    <location>
        <begin position="25"/>
        <end position="191"/>
    </location>
</feature>
<reference evidence="2" key="1">
    <citation type="journal article" date="2014" name="Int. J. Syst. Evol. Microbiol.">
        <title>Complete genome sequence of Corynebacterium casei LMG S-19264T (=DSM 44701T), isolated from a smear-ripened cheese.</title>
        <authorList>
            <consortium name="US DOE Joint Genome Institute (JGI-PGF)"/>
            <person name="Walter F."/>
            <person name="Albersmeier A."/>
            <person name="Kalinowski J."/>
            <person name="Ruckert C."/>
        </authorList>
    </citation>
    <scope>NUCLEOTIDE SEQUENCE</scope>
    <source>
        <strain evidence="2">CGMCC 1.15343</strain>
    </source>
</reference>
<accession>A0A916U5S2</accession>
<dbReference type="SUPFAM" id="SSF101874">
    <property type="entry name" value="YceI-like"/>
    <property type="match status" value="1"/>
</dbReference>
<keyword evidence="3" id="KW-1185">Reference proteome</keyword>
<organism evidence="2 3">
    <name type="scientific">Pedobacter quisquiliarum</name>
    <dbReference type="NCBI Taxonomy" id="1834438"/>
    <lineage>
        <taxon>Bacteria</taxon>
        <taxon>Pseudomonadati</taxon>
        <taxon>Bacteroidota</taxon>
        <taxon>Sphingobacteriia</taxon>
        <taxon>Sphingobacteriales</taxon>
        <taxon>Sphingobacteriaceae</taxon>
        <taxon>Pedobacter</taxon>
    </lineage>
</organism>
<dbReference type="AlphaFoldDB" id="A0A916U5S2"/>
<dbReference type="Pfam" id="PF04264">
    <property type="entry name" value="YceI"/>
    <property type="match status" value="1"/>
</dbReference>
<dbReference type="PANTHER" id="PTHR34406">
    <property type="entry name" value="PROTEIN YCEI"/>
    <property type="match status" value="1"/>
</dbReference>
<dbReference type="PANTHER" id="PTHR34406:SF1">
    <property type="entry name" value="PROTEIN YCEI"/>
    <property type="match status" value="1"/>
</dbReference>
<comment type="caution">
    <text evidence="2">The sequence shown here is derived from an EMBL/GenBank/DDBJ whole genome shotgun (WGS) entry which is preliminary data.</text>
</comment>
<evidence type="ECO:0000259" key="1">
    <source>
        <dbReference type="SMART" id="SM00867"/>
    </source>
</evidence>
<reference evidence="2" key="2">
    <citation type="submission" date="2020-09" db="EMBL/GenBank/DDBJ databases">
        <authorList>
            <person name="Sun Q."/>
            <person name="Zhou Y."/>
        </authorList>
    </citation>
    <scope>NUCLEOTIDE SEQUENCE</scope>
    <source>
        <strain evidence="2">CGMCC 1.15343</strain>
    </source>
</reference>
<dbReference type="Proteomes" id="UP000651668">
    <property type="component" value="Unassembled WGS sequence"/>
</dbReference>
<protein>
    <submittedName>
        <fullName evidence="2">Polyisoprenoid-binding protein</fullName>
    </submittedName>
</protein>
<dbReference type="SMART" id="SM00867">
    <property type="entry name" value="YceI"/>
    <property type="match status" value="1"/>
</dbReference>
<name>A0A916U5S2_9SPHI</name>
<dbReference type="EMBL" id="BMIL01000003">
    <property type="protein sequence ID" value="GGC60472.1"/>
    <property type="molecule type" value="Genomic_DNA"/>
</dbReference>
<dbReference type="InterPro" id="IPR007372">
    <property type="entry name" value="Lipid/polyisoprenoid-bd_YceI"/>
</dbReference>
<dbReference type="InterPro" id="IPR036761">
    <property type="entry name" value="TTHA0802/YceI-like_sf"/>
</dbReference>
<proteinExistence type="predicted"/>
<evidence type="ECO:0000313" key="3">
    <source>
        <dbReference type="Proteomes" id="UP000651668"/>
    </source>
</evidence>